<feature type="transmembrane region" description="Helical" evidence="7">
    <location>
        <begin position="42"/>
        <end position="68"/>
    </location>
</feature>
<dbReference type="InterPro" id="IPR032808">
    <property type="entry name" value="DoxX"/>
</dbReference>
<keyword evidence="9" id="KW-1185">Reference proteome</keyword>
<evidence type="ECO:0000256" key="4">
    <source>
        <dbReference type="ARBA" id="ARBA00022692"/>
    </source>
</evidence>
<dbReference type="RefSeq" id="WP_188475618.1">
    <property type="nucleotide sequence ID" value="NZ_BMFJ01000001.1"/>
</dbReference>
<evidence type="ECO:0000256" key="1">
    <source>
        <dbReference type="ARBA" id="ARBA00004651"/>
    </source>
</evidence>
<evidence type="ECO:0000256" key="2">
    <source>
        <dbReference type="ARBA" id="ARBA00006679"/>
    </source>
</evidence>
<name>A0A916ZV51_9RHOB</name>
<evidence type="ECO:0000256" key="3">
    <source>
        <dbReference type="ARBA" id="ARBA00022475"/>
    </source>
</evidence>
<dbReference type="Pfam" id="PF07681">
    <property type="entry name" value="DoxX"/>
    <property type="match status" value="1"/>
</dbReference>
<dbReference type="PANTHER" id="PTHR33452">
    <property type="entry name" value="OXIDOREDUCTASE CATD-RELATED"/>
    <property type="match status" value="1"/>
</dbReference>
<sequence>MTQSTLAPYAITALRVALGLMFLAHSLILKLFVFTLPGTAQFFISIGLPGWFAYVIFAAEALGGILLVLGIQARWTALALAPVLAGATWAHAGNGWMFGYENGGWEYPAYLTLLALVQWALGDGRFALMPSVALPRRLSGEGAQA</sequence>
<comment type="subcellular location">
    <subcellularLocation>
        <location evidence="1">Cell membrane</location>
        <topology evidence="1">Multi-pass membrane protein</topology>
    </subcellularLocation>
</comment>
<evidence type="ECO:0000313" key="9">
    <source>
        <dbReference type="Proteomes" id="UP000612855"/>
    </source>
</evidence>
<keyword evidence="4 7" id="KW-0812">Transmembrane</keyword>
<accession>A0A916ZV51</accession>
<evidence type="ECO:0000256" key="6">
    <source>
        <dbReference type="ARBA" id="ARBA00023136"/>
    </source>
</evidence>
<dbReference type="Proteomes" id="UP000612855">
    <property type="component" value="Unassembled WGS sequence"/>
</dbReference>
<comment type="caution">
    <text evidence="8">The sequence shown here is derived from an EMBL/GenBank/DDBJ whole genome shotgun (WGS) entry which is preliminary data.</text>
</comment>
<dbReference type="EMBL" id="BMFJ01000001">
    <property type="protein sequence ID" value="GGE15413.1"/>
    <property type="molecule type" value="Genomic_DNA"/>
</dbReference>
<reference evidence="9" key="1">
    <citation type="journal article" date="2019" name="Int. J. Syst. Evol. Microbiol.">
        <title>The Global Catalogue of Microorganisms (GCM) 10K type strain sequencing project: providing services to taxonomists for standard genome sequencing and annotation.</title>
        <authorList>
            <consortium name="The Broad Institute Genomics Platform"/>
            <consortium name="The Broad Institute Genome Sequencing Center for Infectious Disease"/>
            <person name="Wu L."/>
            <person name="Ma J."/>
        </authorList>
    </citation>
    <scope>NUCLEOTIDE SEQUENCE [LARGE SCALE GENOMIC DNA]</scope>
    <source>
        <strain evidence="9">CGMCC 1.12664</strain>
    </source>
</reference>
<evidence type="ECO:0000256" key="5">
    <source>
        <dbReference type="ARBA" id="ARBA00022989"/>
    </source>
</evidence>
<evidence type="ECO:0000256" key="7">
    <source>
        <dbReference type="SAM" id="Phobius"/>
    </source>
</evidence>
<keyword evidence="3" id="KW-1003">Cell membrane</keyword>
<protein>
    <submittedName>
        <fullName evidence="8">Membrane protein</fullName>
    </submittedName>
</protein>
<dbReference type="GO" id="GO:0005886">
    <property type="term" value="C:plasma membrane"/>
    <property type="evidence" value="ECO:0007669"/>
    <property type="project" value="UniProtKB-SubCell"/>
</dbReference>
<dbReference type="AlphaFoldDB" id="A0A916ZV51"/>
<comment type="similarity">
    <text evidence="2">Belongs to the DoxX family.</text>
</comment>
<evidence type="ECO:0000313" key="8">
    <source>
        <dbReference type="EMBL" id="GGE15413.1"/>
    </source>
</evidence>
<keyword evidence="5 7" id="KW-1133">Transmembrane helix</keyword>
<dbReference type="PANTHER" id="PTHR33452:SF1">
    <property type="entry name" value="INNER MEMBRANE PROTEIN YPHA-RELATED"/>
    <property type="match status" value="1"/>
</dbReference>
<proteinExistence type="inferred from homology"/>
<feature type="transmembrane region" description="Helical" evidence="7">
    <location>
        <begin position="75"/>
        <end position="92"/>
    </location>
</feature>
<dbReference type="InterPro" id="IPR051907">
    <property type="entry name" value="DoxX-like_oxidoreductase"/>
</dbReference>
<feature type="transmembrane region" description="Helical" evidence="7">
    <location>
        <begin position="12"/>
        <end position="36"/>
    </location>
</feature>
<keyword evidence="6 7" id="KW-0472">Membrane</keyword>
<gene>
    <name evidence="8" type="ORF">GCM10011360_00270</name>
</gene>
<organism evidence="8 9">
    <name type="scientific">Primorskyibacter flagellatus</name>
    <dbReference type="NCBI Taxonomy" id="1387277"/>
    <lineage>
        <taxon>Bacteria</taxon>
        <taxon>Pseudomonadati</taxon>
        <taxon>Pseudomonadota</taxon>
        <taxon>Alphaproteobacteria</taxon>
        <taxon>Rhodobacterales</taxon>
        <taxon>Roseobacteraceae</taxon>
        <taxon>Primorskyibacter</taxon>
    </lineage>
</organism>